<evidence type="ECO:0000256" key="4">
    <source>
        <dbReference type="ARBA" id="ARBA00013035"/>
    </source>
</evidence>
<dbReference type="Gene3D" id="2.40.10.120">
    <property type="match status" value="1"/>
</dbReference>
<dbReference type="PANTHER" id="PTHR22939">
    <property type="entry name" value="SERINE PROTEASE FAMILY S1C HTRA-RELATED"/>
    <property type="match status" value="1"/>
</dbReference>
<dbReference type="InterPro" id="IPR036034">
    <property type="entry name" value="PDZ_sf"/>
</dbReference>
<dbReference type="SUPFAM" id="SSF50156">
    <property type="entry name" value="PDZ domain-like"/>
    <property type="match status" value="2"/>
</dbReference>
<evidence type="ECO:0000256" key="13">
    <source>
        <dbReference type="ARBA" id="ARBA00032850"/>
    </source>
</evidence>
<comment type="subcellular location">
    <subcellularLocation>
        <location evidence="2">Periplasm</location>
    </subcellularLocation>
</comment>
<dbReference type="NCBIfam" id="TIGR02037">
    <property type="entry name" value="degP_htrA_DO"/>
    <property type="match status" value="1"/>
</dbReference>
<comment type="catalytic activity">
    <reaction evidence="1">
        <text>Acts on substrates that are at least partially unfolded. The cleavage site P1 residue is normally between a pair of hydrophobic residues, such as Val-|-Val.</text>
        <dbReference type="EC" id="3.4.21.107"/>
    </reaction>
</comment>
<dbReference type="GO" id="GO:0004252">
    <property type="term" value="F:serine-type endopeptidase activity"/>
    <property type="evidence" value="ECO:0007669"/>
    <property type="project" value="InterPro"/>
</dbReference>
<keyword evidence="6" id="KW-0645">Protease</keyword>
<dbReference type="PANTHER" id="PTHR22939:SF130">
    <property type="entry name" value="PERIPLASMIC SERINE ENDOPROTEASE DEGP-LIKE-RELATED"/>
    <property type="match status" value="1"/>
</dbReference>
<evidence type="ECO:0000313" key="15">
    <source>
        <dbReference type="EMBL" id="SVA38457.1"/>
    </source>
</evidence>
<dbReference type="InterPro" id="IPR001478">
    <property type="entry name" value="PDZ"/>
</dbReference>
<comment type="similarity">
    <text evidence="3">Belongs to the peptidase S1C family.</text>
</comment>
<sequence>MNNIITKNLLLVFFFIATNYNIAQAFNGPNTFADLAEEVSPAVVNISTTGIIEQTSPQIPSIEDFFDFPFNIPRTEPSDREFSSLGSGFVISKDGYIVTNNHVVQNASDIQVTFTDGLKLEAELVAFDNETDLALLKIETIEDLPFLEFGDSDTAKVGNWVMAIGNPHGLGGSVTVGIVSARGRMLGGRYDDFIQTDASINRGNSGGPLFNLDGEVIGVNSMILSPSGGSIGLGFAIPSNLAKNIIEQLKNTGEIQRAWLGVRIQEVTDEIAQSLGLSKTYGALVQGLTPDSPALKDGIKEGDIIIRFNGEEVESMQTLPKLVAEAFIGQNTEVLVWRDESEITLYVNLGKQPSLEELAAIENEGSSISIKELGIKVRTLSDDDRIRLELNQNVEGVIISDIEQDSFLIRQNIKKDDIIIEIQNKSVKTSGDALAIIDQVIAQGKENILIVFYAGPNSRKYIGVRLSLN</sequence>
<evidence type="ECO:0000256" key="6">
    <source>
        <dbReference type="ARBA" id="ARBA00022670"/>
    </source>
</evidence>
<reference evidence="15" key="1">
    <citation type="submission" date="2018-05" db="EMBL/GenBank/DDBJ databases">
        <authorList>
            <person name="Lanie J.A."/>
            <person name="Ng W.-L."/>
            <person name="Kazmierczak K.M."/>
            <person name="Andrzejewski T.M."/>
            <person name="Davidsen T.M."/>
            <person name="Wayne K.J."/>
            <person name="Tettelin H."/>
            <person name="Glass J.I."/>
            <person name="Rusch D."/>
            <person name="Podicherti R."/>
            <person name="Tsui H.-C.T."/>
            <person name="Winkler M.E."/>
        </authorList>
    </citation>
    <scope>NUCLEOTIDE SEQUENCE</scope>
</reference>
<dbReference type="GO" id="GO:0042597">
    <property type="term" value="C:periplasmic space"/>
    <property type="evidence" value="ECO:0007669"/>
    <property type="project" value="UniProtKB-SubCell"/>
</dbReference>
<keyword evidence="8" id="KW-0677">Repeat</keyword>
<dbReference type="InterPro" id="IPR009003">
    <property type="entry name" value="Peptidase_S1_PA"/>
</dbReference>
<dbReference type="Pfam" id="PF13365">
    <property type="entry name" value="Trypsin_2"/>
    <property type="match status" value="1"/>
</dbReference>
<protein>
    <recommendedName>
        <fullName evidence="5">Probable periplasmic serine endoprotease DegP-like</fullName>
        <ecNumber evidence="4">3.4.21.107</ecNumber>
    </recommendedName>
    <alternativeName>
        <fullName evidence="13">Protease Do</fullName>
    </alternativeName>
</protein>
<keyword evidence="10" id="KW-0378">Hydrolase</keyword>
<evidence type="ECO:0000256" key="1">
    <source>
        <dbReference type="ARBA" id="ARBA00001772"/>
    </source>
</evidence>
<evidence type="ECO:0000256" key="10">
    <source>
        <dbReference type="ARBA" id="ARBA00022801"/>
    </source>
</evidence>
<dbReference type="PROSITE" id="PS50106">
    <property type="entry name" value="PDZ"/>
    <property type="match status" value="1"/>
</dbReference>
<dbReference type="Gene3D" id="2.30.42.10">
    <property type="match status" value="2"/>
</dbReference>
<gene>
    <name evidence="15" type="ORF">METZ01_LOCUS91311</name>
</gene>
<dbReference type="InterPro" id="IPR011782">
    <property type="entry name" value="Pept_S1C_Do"/>
</dbReference>
<proteinExistence type="inferred from homology"/>
<evidence type="ECO:0000256" key="12">
    <source>
        <dbReference type="ARBA" id="ARBA00023016"/>
    </source>
</evidence>
<dbReference type="GO" id="GO:0006508">
    <property type="term" value="P:proteolysis"/>
    <property type="evidence" value="ECO:0007669"/>
    <property type="project" value="UniProtKB-KW"/>
</dbReference>
<dbReference type="SUPFAM" id="SSF50494">
    <property type="entry name" value="Trypsin-like serine proteases"/>
    <property type="match status" value="1"/>
</dbReference>
<dbReference type="InterPro" id="IPR001940">
    <property type="entry name" value="Peptidase_S1C"/>
</dbReference>
<evidence type="ECO:0000256" key="2">
    <source>
        <dbReference type="ARBA" id="ARBA00004418"/>
    </source>
</evidence>
<evidence type="ECO:0000259" key="14">
    <source>
        <dbReference type="PROSITE" id="PS50106"/>
    </source>
</evidence>
<keyword evidence="11" id="KW-0720">Serine protease</keyword>
<evidence type="ECO:0000256" key="11">
    <source>
        <dbReference type="ARBA" id="ARBA00022825"/>
    </source>
</evidence>
<evidence type="ECO:0000256" key="8">
    <source>
        <dbReference type="ARBA" id="ARBA00022737"/>
    </source>
</evidence>
<dbReference type="PRINTS" id="PR00834">
    <property type="entry name" value="PROTEASES2C"/>
</dbReference>
<keyword evidence="9" id="KW-0574">Periplasm</keyword>
<organism evidence="15">
    <name type="scientific">marine metagenome</name>
    <dbReference type="NCBI Taxonomy" id="408172"/>
    <lineage>
        <taxon>unclassified sequences</taxon>
        <taxon>metagenomes</taxon>
        <taxon>ecological metagenomes</taxon>
    </lineage>
</organism>
<dbReference type="CDD" id="cd10839">
    <property type="entry name" value="cpPDZ1_DegP-like"/>
    <property type="match status" value="1"/>
</dbReference>
<evidence type="ECO:0000256" key="5">
    <source>
        <dbReference type="ARBA" id="ARBA00013958"/>
    </source>
</evidence>
<accession>A0A381VFN2</accession>
<keyword evidence="7" id="KW-0732">Signal</keyword>
<dbReference type="EC" id="3.4.21.107" evidence="4"/>
<dbReference type="SMART" id="SM00228">
    <property type="entry name" value="PDZ"/>
    <property type="match status" value="2"/>
</dbReference>
<feature type="non-terminal residue" evidence="15">
    <location>
        <position position="469"/>
    </location>
</feature>
<dbReference type="AlphaFoldDB" id="A0A381VFN2"/>
<keyword evidence="12" id="KW-0346">Stress response</keyword>
<evidence type="ECO:0000256" key="7">
    <source>
        <dbReference type="ARBA" id="ARBA00022729"/>
    </source>
</evidence>
<dbReference type="Pfam" id="PF13180">
    <property type="entry name" value="PDZ_2"/>
    <property type="match status" value="1"/>
</dbReference>
<evidence type="ECO:0000256" key="9">
    <source>
        <dbReference type="ARBA" id="ARBA00022764"/>
    </source>
</evidence>
<dbReference type="EMBL" id="UINC01008547">
    <property type="protein sequence ID" value="SVA38457.1"/>
    <property type="molecule type" value="Genomic_DNA"/>
</dbReference>
<name>A0A381VFN2_9ZZZZ</name>
<evidence type="ECO:0000256" key="3">
    <source>
        <dbReference type="ARBA" id="ARBA00010541"/>
    </source>
</evidence>
<feature type="domain" description="PDZ" evidence="14">
    <location>
        <begin position="245"/>
        <end position="316"/>
    </location>
</feature>